<evidence type="ECO:0000313" key="2">
    <source>
        <dbReference type="Proteomes" id="UP000053477"/>
    </source>
</evidence>
<name>A0A0H2RKD4_9AGAM</name>
<gene>
    <name evidence="1" type="ORF">SCHPADRAFT_896396</name>
</gene>
<evidence type="ECO:0000313" key="1">
    <source>
        <dbReference type="EMBL" id="KLO05271.1"/>
    </source>
</evidence>
<proteinExistence type="predicted"/>
<sequence length="195" mass="22260">MHIVRVALGGIRRAMPDFNANGDGFILSSFLHVLFLLYEVDDTDVTAFERSLRDAFLTLNGVRCMEDILRATMEHSSWVSVNIALGIVSRHFCAVPSSRMIKKSLDIRLIKMVLEVWKKIDILDPVARYSLACLVQDHIPETFLLHSVVRRFDVRELRSSLADVKDDGWQNILLLHQENDPLNIAQYCAKQVIIV</sequence>
<dbReference type="AlphaFoldDB" id="A0A0H2RKD4"/>
<organism evidence="1 2">
    <name type="scientific">Schizopora paradoxa</name>
    <dbReference type="NCBI Taxonomy" id="27342"/>
    <lineage>
        <taxon>Eukaryota</taxon>
        <taxon>Fungi</taxon>
        <taxon>Dikarya</taxon>
        <taxon>Basidiomycota</taxon>
        <taxon>Agaricomycotina</taxon>
        <taxon>Agaricomycetes</taxon>
        <taxon>Hymenochaetales</taxon>
        <taxon>Schizoporaceae</taxon>
        <taxon>Schizopora</taxon>
    </lineage>
</organism>
<reference evidence="1 2" key="1">
    <citation type="submission" date="2015-04" db="EMBL/GenBank/DDBJ databases">
        <title>Complete genome sequence of Schizopora paradoxa KUC8140, a cosmopolitan wood degrader in East Asia.</title>
        <authorList>
            <consortium name="DOE Joint Genome Institute"/>
            <person name="Min B."/>
            <person name="Park H."/>
            <person name="Jang Y."/>
            <person name="Kim J.-J."/>
            <person name="Kim K.H."/>
            <person name="Pangilinan J."/>
            <person name="Lipzen A."/>
            <person name="Riley R."/>
            <person name="Grigoriev I.V."/>
            <person name="Spatafora J.W."/>
            <person name="Choi I.-G."/>
        </authorList>
    </citation>
    <scope>NUCLEOTIDE SEQUENCE [LARGE SCALE GENOMIC DNA]</scope>
    <source>
        <strain evidence="1 2">KUC8140</strain>
    </source>
</reference>
<dbReference type="Proteomes" id="UP000053477">
    <property type="component" value="Unassembled WGS sequence"/>
</dbReference>
<accession>A0A0H2RKD4</accession>
<dbReference type="EMBL" id="KQ086334">
    <property type="protein sequence ID" value="KLO05271.1"/>
    <property type="molecule type" value="Genomic_DNA"/>
</dbReference>
<dbReference type="InParanoid" id="A0A0H2RKD4"/>
<keyword evidence="2" id="KW-1185">Reference proteome</keyword>
<protein>
    <submittedName>
        <fullName evidence="1">Uncharacterized protein</fullName>
    </submittedName>
</protein>